<dbReference type="Pfam" id="PF02922">
    <property type="entry name" value="CBM_48"/>
    <property type="match status" value="1"/>
</dbReference>
<dbReference type="InterPro" id="IPR013780">
    <property type="entry name" value="Glyco_hydro_b"/>
</dbReference>
<keyword evidence="2" id="KW-0378">Hydrolase</keyword>
<dbReference type="Pfam" id="PF11852">
    <property type="entry name" value="Pullul_strch_C"/>
    <property type="match status" value="1"/>
</dbReference>
<dbReference type="Gene3D" id="2.60.40.10">
    <property type="entry name" value="Immunoglobulins"/>
    <property type="match status" value="1"/>
</dbReference>
<sequence length="934" mass="101172">MHSPCEFEFDAAHHARARGHSGPAAHPRSRMCVAGYVFSALATALALPAHAMSTADCDAPAPARTLAPVADARTDARAYWLDAQWLQWPGKPADGRYRLVHSPEATLQAAAGGPVRGAARAFALTPGASVPEALRTRFGFIGDGATLRLAPEAAREVTLNEPGQWWLVHEDTRGRVLDATHVQHPGRLDEVYAAARDIELGLHVDDEAARMVLWAPTAQAVALCLYDGGTGPATSALPLQRDAATGTWSAAVPGDQRGRYYTYLVDLHVPGTGLVRNRVTDPYSVSLTADSTRSYIANLDDPALAPDGWRGHARPDAPAALTDMAVYELHVRDFSMGDATVPAEHRGTYLGFTHATSNGMRHLRGLHEAGLTDLHLLPVFDIATVPETGCVTPEVPNAAPDSPAQQAAVQTVAARDCFNWGYDPYHFNAPEGSYATDARDGAVRIREFRRMVQALHAAGLRVGMDVVYNHTTTSGQAPSSVLDRIVPGYYHRLDANGVVERSTCCDNTATEHAMMEKLMVDSVALWVREYGIDSFRFDLMGHQPRAAMQATQARLEREGDRTIPLIGEGWDFGEVANNARFVQAAQGELDGTGIATFSDRARDAIRGGGCCDAGRDLLTQQGWLNGLVYAPNAHADPNRARGDLLHAADLVRAGLAGTLRDYTMTFADGRTAPLSQLDYKGQPAGYATTPGEVVNYTENHDNLTLFDLNALRLPAGTSREDRARVQALGTALVALSQGVAYLHAGQEVLRSKSLDRNSFDSGDWFNRLDWTYADNGFAAGLPKAEEGEKDWALLAPVLRDASIKPTQREIEWTRDAVHDWLRVRASTPLLRLRTAEEVQQRLTFLNTGPAQEPTVIVGHLDGEGHADANFREVLYAINVAPEARALDLPTQAGKRWALHPALQPGADERARDARLAADGRLSIPGRTAVVFVIE</sequence>
<dbReference type="GO" id="GO:0004553">
    <property type="term" value="F:hydrolase activity, hydrolyzing O-glycosyl compounds"/>
    <property type="evidence" value="ECO:0007669"/>
    <property type="project" value="InterPro"/>
</dbReference>
<dbReference type="Gene3D" id="2.60.40.1180">
    <property type="entry name" value="Golgi alpha-mannosidase II"/>
    <property type="match status" value="1"/>
</dbReference>
<comment type="similarity">
    <text evidence="1">Belongs to the glycosyl hydrolase 13 family.</text>
</comment>
<reference evidence="4" key="1">
    <citation type="journal article" date="2014" name="Int. J. Syst. Evol. Microbiol.">
        <title>Complete genome sequence of Corynebacterium casei LMG S-19264T (=DSM 44701T), isolated from a smear-ripened cheese.</title>
        <authorList>
            <consortium name="US DOE Joint Genome Institute (JGI-PGF)"/>
            <person name="Walter F."/>
            <person name="Albersmeier A."/>
            <person name="Kalinowski J."/>
            <person name="Ruckert C."/>
        </authorList>
    </citation>
    <scope>NUCLEOTIDE SEQUENCE</scope>
    <source>
        <strain evidence="4">KCTC 23077</strain>
    </source>
</reference>
<gene>
    <name evidence="4" type="ORF">GCM10007067_19530</name>
</gene>
<dbReference type="InterPro" id="IPR017853">
    <property type="entry name" value="GH"/>
</dbReference>
<dbReference type="AlphaFoldDB" id="A0A918W9L2"/>
<dbReference type="InterPro" id="IPR013783">
    <property type="entry name" value="Ig-like_fold"/>
</dbReference>
<comment type="caution">
    <text evidence="4">The sequence shown here is derived from an EMBL/GenBank/DDBJ whole genome shotgun (WGS) entry which is preliminary data.</text>
</comment>
<dbReference type="InterPro" id="IPR024561">
    <property type="entry name" value="Pullul_strch_C"/>
</dbReference>
<dbReference type="Gene3D" id="2.60.40.1130">
    <property type="entry name" value="Rab geranylgeranyltransferase alpha-subunit, insert domain"/>
    <property type="match status" value="1"/>
</dbReference>
<dbReference type="CDD" id="cd11341">
    <property type="entry name" value="AmyAc_Pullulanase_LD-like"/>
    <property type="match status" value="1"/>
</dbReference>
<evidence type="ECO:0000256" key="1">
    <source>
        <dbReference type="ARBA" id="ARBA00008061"/>
    </source>
</evidence>
<evidence type="ECO:0000256" key="2">
    <source>
        <dbReference type="ARBA" id="ARBA00023295"/>
    </source>
</evidence>
<dbReference type="InterPro" id="IPR040671">
    <property type="entry name" value="Pullulanase_N2"/>
</dbReference>
<dbReference type="SUPFAM" id="SSF51445">
    <property type="entry name" value="(Trans)glycosidases"/>
    <property type="match status" value="1"/>
</dbReference>
<accession>A0A918W9L2</accession>
<organism evidence="4 5">
    <name type="scientific">Cognatilysobacter bugurensis</name>
    <dbReference type="NCBI Taxonomy" id="543356"/>
    <lineage>
        <taxon>Bacteria</taxon>
        <taxon>Pseudomonadati</taxon>
        <taxon>Pseudomonadota</taxon>
        <taxon>Gammaproteobacteria</taxon>
        <taxon>Lysobacterales</taxon>
        <taxon>Lysobacteraceae</taxon>
        <taxon>Cognatilysobacter</taxon>
    </lineage>
</organism>
<dbReference type="PANTHER" id="PTHR43002">
    <property type="entry name" value="GLYCOGEN DEBRANCHING ENZYME"/>
    <property type="match status" value="1"/>
</dbReference>
<dbReference type="Pfam" id="PF17967">
    <property type="entry name" value="Pullulanase_N2"/>
    <property type="match status" value="1"/>
</dbReference>
<dbReference type="InterPro" id="IPR006047">
    <property type="entry name" value="GH13_cat_dom"/>
</dbReference>
<dbReference type="InterPro" id="IPR004193">
    <property type="entry name" value="Glyco_hydro_13_N"/>
</dbReference>
<dbReference type="SUPFAM" id="SSF81296">
    <property type="entry name" value="E set domains"/>
    <property type="match status" value="2"/>
</dbReference>
<evidence type="ECO:0000259" key="3">
    <source>
        <dbReference type="SMART" id="SM00642"/>
    </source>
</evidence>
<dbReference type="CDD" id="cd02860">
    <property type="entry name" value="E_set_Pullulanase"/>
    <property type="match status" value="1"/>
</dbReference>
<dbReference type="Gene3D" id="3.20.20.80">
    <property type="entry name" value="Glycosidases"/>
    <property type="match status" value="1"/>
</dbReference>
<dbReference type="InterPro" id="IPR014756">
    <property type="entry name" value="Ig_E-set"/>
</dbReference>
<protein>
    <recommendedName>
        <fullName evidence="3">Glycosyl hydrolase family 13 catalytic domain-containing protein</fullName>
    </recommendedName>
</protein>
<dbReference type="GO" id="GO:0005975">
    <property type="term" value="P:carbohydrate metabolic process"/>
    <property type="evidence" value="ECO:0007669"/>
    <property type="project" value="InterPro"/>
</dbReference>
<proteinExistence type="inferred from homology"/>
<keyword evidence="5" id="KW-1185">Reference proteome</keyword>
<dbReference type="SMART" id="SM00642">
    <property type="entry name" value="Aamy"/>
    <property type="match status" value="1"/>
</dbReference>
<evidence type="ECO:0000313" key="5">
    <source>
        <dbReference type="Proteomes" id="UP000646426"/>
    </source>
</evidence>
<feature type="domain" description="Glycosyl hydrolase family 13 catalytic" evidence="3">
    <location>
        <begin position="375"/>
        <end position="785"/>
    </location>
</feature>
<evidence type="ECO:0000313" key="4">
    <source>
        <dbReference type="EMBL" id="GHA81745.1"/>
    </source>
</evidence>
<dbReference type="Proteomes" id="UP000646426">
    <property type="component" value="Unassembled WGS sequence"/>
</dbReference>
<name>A0A918W9L2_9GAMM</name>
<reference evidence="4" key="2">
    <citation type="submission" date="2020-09" db="EMBL/GenBank/DDBJ databases">
        <authorList>
            <person name="Sun Q."/>
            <person name="Kim S."/>
        </authorList>
    </citation>
    <scope>NUCLEOTIDE SEQUENCE</scope>
    <source>
        <strain evidence="4">KCTC 23077</strain>
    </source>
</reference>
<dbReference type="EMBL" id="BMYD01000003">
    <property type="protein sequence ID" value="GHA81745.1"/>
    <property type="molecule type" value="Genomic_DNA"/>
</dbReference>
<keyword evidence="2" id="KW-0326">Glycosidase</keyword>
<dbReference type="SUPFAM" id="SSF51011">
    <property type="entry name" value="Glycosyl hydrolase domain"/>
    <property type="match status" value="1"/>
</dbReference>